<dbReference type="Pfam" id="PF00595">
    <property type="entry name" value="PDZ"/>
    <property type="match status" value="1"/>
</dbReference>
<dbReference type="AlphaFoldDB" id="A0AAN8Q145"/>
<dbReference type="CDD" id="cd06747">
    <property type="entry name" value="PDZ_MYO18-like"/>
    <property type="match status" value="1"/>
</dbReference>
<comment type="caution">
    <text evidence="4">The sequence shown here is derived from an EMBL/GenBank/DDBJ whole genome shotgun (WGS) entry which is preliminary data.</text>
</comment>
<dbReference type="InterPro" id="IPR036034">
    <property type="entry name" value="PDZ_sf"/>
</dbReference>
<feature type="compositionally biased region" description="Basic and acidic residues" evidence="2">
    <location>
        <begin position="1"/>
        <end position="78"/>
    </location>
</feature>
<keyword evidence="1" id="KW-0677">Repeat</keyword>
<sequence length="383" mass="42619">MFSFRKKDKEKEKEKKDKKEKEKKEKKEKKETKQKERPLITPEEMSRLEEVKKGVFRRFSDRDKNKNAGHRSDLHRDGAVVQSDSSESNLSASGSSGRPSPTKEQPEKNTVALTKSNSMNSKPPPLMPKPRTKGILKDRSNDVNSQMNIYEDIDDVKTLQENTRLNEEMSGIAVGQALPAGMKPGMKPKPASRSTLIQNNTGSVSNGIDQLVQDAVLEPREKTFDKNLTLPLIIPPKPPRIRNIEVKRTPAGDFGFSLRKGTIPIMGQGDEARVVTFAEPAIGPRTSHTNLIPGDKLIEVNGINVESLPREDIVNIIKKSGDTLSLRVQPIPELIELSVRPGKDGGTIEVQDEVTKGGTLKRSGSIRYKKAVSLLSFFQKQIK</sequence>
<dbReference type="EMBL" id="JAZGQO010000002">
    <property type="protein sequence ID" value="KAK6192214.1"/>
    <property type="molecule type" value="Genomic_DNA"/>
</dbReference>
<feature type="compositionally biased region" description="Low complexity" evidence="2">
    <location>
        <begin position="83"/>
        <end position="100"/>
    </location>
</feature>
<feature type="domain" description="PDZ" evidence="3">
    <location>
        <begin position="243"/>
        <end position="332"/>
    </location>
</feature>
<dbReference type="GO" id="GO:0005102">
    <property type="term" value="F:signaling receptor binding"/>
    <property type="evidence" value="ECO:0007669"/>
    <property type="project" value="TreeGrafter"/>
</dbReference>
<evidence type="ECO:0000256" key="1">
    <source>
        <dbReference type="ARBA" id="ARBA00022737"/>
    </source>
</evidence>
<dbReference type="PANTHER" id="PTHR14191">
    <property type="entry name" value="PDZ DOMAIN CONTAINING PROTEIN"/>
    <property type="match status" value="1"/>
</dbReference>
<evidence type="ECO:0000313" key="5">
    <source>
        <dbReference type="Proteomes" id="UP001347796"/>
    </source>
</evidence>
<dbReference type="GO" id="GO:0016324">
    <property type="term" value="C:apical plasma membrane"/>
    <property type="evidence" value="ECO:0007669"/>
    <property type="project" value="TreeGrafter"/>
</dbReference>
<evidence type="ECO:0000259" key="3">
    <source>
        <dbReference type="PROSITE" id="PS50106"/>
    </source>
</evidence>
<evidence type="ECO:0000256" key="2">
    <source>
        <dbReference type="SAM" id="MobiDB-lite"/>
    </source>
</evidence>
<dbReference type="PROSITE" id="PS50106">
    <property type="entry name" value="PDZ"/>
    <property type="match status" value="1"/>
</dbReference>
<protein>
    <recommendedName>
        <fullName evidence="3">PDZ domain-containing protein</fullName>
    </recommendedName>
</protein>
<dbReference type="Gene3D" id="2.30.42.10">
    <property type="match status" value="1"/>
</dbReference>
<organism evidence="4 5">
    <name type="scientific">Patella caerulea</name>
    <name type="common">Rayed Mediterranean limpet</name>
    <dbReference type="NCBI Taxonomy" id="87958"/>
    <lineage>
        <taxon>Eukaryota</taxon>
        <taxon>Metazoa</taxon>
        <taxon>Spiralia</taxon>
        <taxon>Lophotrochozoa</taxon>
        <taxon>Mollusca</taxon>
        <taxon>Gastropoda</taxon>
        <taxon>Patellogastropoda</taxon>
        <taxon>Patelloidea</taxon>
        <taxon>Patellidae</taxon>
        <taxon>Patella</taxon>
    </lineage>
</organism>
<gene>
    <name evidence="4" type="ORF">SNE40_003723</name>
</gene>
<dbReference type="GO" id="GO:0072659">
    <property type="term" value="P:protein localization to plasma membrane"/>
    <property type="evidence" value="ECO:0007669"/>
    <property type="project" value="TreeGrafter"/>
</dbReference>
<dbReference type="GO" id="GO:0043495">
    <property type="term" value="F:protein-membrane adaptor activity"/>
    <property type="evidence" value="ECO:0007669"/>
    <property type="project" value="TreeGrafter"/>
</dbReference>
<dbReference type="SUPFAM" id="SSF50156">
    <property type="entry name" value="PDZ domain-like"/>
    <property type="match status" value="1"/>
</dbReference>
<evidence type="ECO:0000313" key="4">
    <source>
        <dbReference type="EMBL" id="KAK6192214.1"/>
    </source>
</evidence>
<proteinExistence type="predicted"/>
<name>A0AAN8Q145_PATCE</name>
<dbReference type="SMART" id="SM00228">
    <property type="entry name" value="PDZ"/>
    <property type="match status" value="1"/>
</dbReference>
<reference evidence="4 5" key="1">
    <citation type="submission" date="2024-01" db="EMBL/GenBank/DDBJ databases">
        <title>The genome of the rayed Mediterranean limpet Patella caerulea (Linnaeus, 1758).</title>
        <authorList>
            <person name="Anh-Thu Weber A."/>
            <person name="Halstead-Nussloch G."/>
        </authorList>
    </citation>
    <scope>NUCLEOTIDE SEQUENCE [LARGE SCALE GENOMIC DNA]</scope>
    <source>
        <strain evidence="4">AATW-2023a</strain>
        <tissue evidence="4">Whole specimen</tissue>
    </source>
</reference>
<feature type="compositionally biased region" description="Polar residues" evidence="2">
    <location>
        <begin position="111"/>
        <end position="121"/>
    </location>
</feature>
<keyword evidence="5" id="KW-1185">Reference proteome</keyword>
<dbReference type="PANTHER" id="PTHR14191:SF4">
    <property type="entry name" value="NA(+)_H(+) EXCHANGE REGULATORY COFACTOR NHE-RF2"/>
    <property type="match status" value="1"/>
</dbReference>
<dbReference type="Proteomes" id="UP001347796">
    <property type="component" value="Unassembled WGS sequence"/>
</dbReference>
<accession>A0AAN8Q145</accession>
<feature type="region of interest" description="Disordered" evidence="2">
    <location>
        <begin position="1"/>
        <end position="138"/>
    </location>
</feature>
<dbReference type="InterPro" id="IPR001478">
    <property type="entry name" value="PDZ"/>
</dbReference>
<dbReference type="InterPro" id="IPR051067">
    <property type="entry name" value="NHER"/>
</dbReference>